<gene>
    <name evidence="2" type="ORF">QVD17_11299</name>
</gene>
<dbReference type="EMBL" id="JAUHHV010000003">
    <property type="protein sequence ID" value="KAK1429097.1"/>
    <property type="molecule type" value="Genomic_DNA"/>
</dbReference>
<dbReference type="PANTHER" id="PTHR36386">
    <property type="entry name" value="OS06G0683900 PROTEIN"/>
    <property type="match status" value="1"/>
</dbReference>
<reference evidence="2" key="1">
    <citation type="journal article" date="2023" name="bioRxiv">
        <title>Improved chromosome-level genome assembly for marigold (Tagetes erecta).</title>
        <authorList>
            <person name="Jiang F."/>
            <person name="Yuan L."/>
            <person name="Wang S."/>
            <person name="Wang H."/>
            <person name="Xu D."/>
            <person name="Wang A."/>
            <person name="Fan W."/>
        </authorList>
    </citation>
    <scope>NUCLEOTIDE SEQUENCE</scope>
    <source>
        <strain evidence="2">WSJ</strain>
        <tissue evidence="2">Leaf</tissue>
    </source>
</reference>
<name>A0AAD8KU08_TARER</name>
<dbReference type="Proteomes" id="UP001229421">
    <property type="component" value="Unassembled WGS sequence"/>
</dbReference>
<evidence type="ECO:0000313" key="2">
    <source>
        <dbReference type="EMBL" id="KAK1429097.1"/>
    </source>
</evidence>
<dbReference type="PANTHER" id="PTHR36386:SF1">
    <property type="entry name" value="OS06G0683900 PROTEIN"/>
    <property type="match status" value="1"/>
</dbReference>
<keyword evidence="3" id="KW-1185">Reference proteome</keyword>
<organism evidence="2 3">
    <name type="scientific">Tagetes erecta</name>
    <name type="common">African marigold</name>
    <dbReference type="NCBI Taxonomy" id="13708"/>
    <lineage>
        <taxon>Eukaryota</taxon>
        <taxon>Viridiplantae</taxon>
        <taxon>Streptophyta</taxon>
        <taxon>Embryophyta</taxon>
        <taxon>Tracheophyta</taxon>
        <taxon>Spermatophyta</taxon>
        <taxon>Magnoliopsida</taxon>
        <taxon>eudicotyledons</taxon>
        <taxon>Gunneridae</taxon>
        <taxon>Pentapetalae</taxon>
        <taxon>asterids</taxon>
        <taxon>campanulids</taxon>
        <taxon>Asterales</taxon>
        <taxon>Asteraceae</taxon>
        <taxon>Asteroideae</taxon>
        <taxon>Heliantheae alliance</taxon>
        <taxon>Tageteae</taxon>
        <taxon>Tagetes</taxon>
    </lineage>
</organism>
<accession>A0AAD8KU08</accession>
<sequence>MNVLGESDLQIWNNQAFDDGDISDTFKPLPVNLSSDSSFSSKENKSPIGFITSKSSVLHNPLHQSKPFKNLPIKIGSLKPSENLDKTDEEIEIENEIKRLVARLEAIRAEKNAMKSVQKQGKSVLVVDTAGVKKVQETRNNVQRRGFSLGPNEIMSATNSKAKQFGTTPSSVQSRRKSCFWKLDDIEEETSRSKNPNTRIRQAVTTIGSKKMMKKDDSVLASIQPKKLFGETVKKPVKPGRVVPSRYNQATVNSSMKKRENVERKSNSEMVKKKKTWEIPRVIVIPNRLNLDENENEDEDMNEDDSMDVVMQEVVLPRIRVGRCVEEAGRDSGPAKRVVELVGKKSYFDEEAVCQKLSFDQD</sequence>
<dbReference type="AlphaFoldDB" id="A0AAD8KU08"/>
<evidence type="ECO:0000313" key="3">
    <source>
        <dbReference type="Proteomes" id="UP001229421"/>
    </source>
</evidence>
<protein>
    <submittedName>
        <fullName evidence="2">Uncharacterized protein</fullName>
    </submittedName>
</protein>
<proteinExistence type="predicted"/>
<evidence type="ECO:0000256" key="1">
    <source>
        <dbReference type="SAM" id="Coils"/>
    </source>
</evidence>
<keyword evidence="1" id="KW-0175">Coiled coil</keyword>
<feature type="coiled-coil region" evidence="1">
    <location>
        <begin position="90"/>
        <end position="117"/>
    </location>
</feature>
<comment type="caution">
    <text evidence="2">The sequence shown here is derived from an EMBL/GenBank/DDBJ whole genome shotgun (WGS) entry which is preliminary data.</text>
</comment>